<reference evidence="1 2" key="1">
    <citation type="submission" date="2016-11" db="EMBL/GenBank/DDBJ databases">
        <authorList>
            <person name="Jaros S."/>
            <person name="Januszkiewicz K."/>
            <person name="Wedrychowicz H."/>
        </authorList>
    </citation>
    <scope>NUCLEOTIDE SEQUENCE [LARGE SCALE GENOMIC DNA]</scope>
    <source>
        <strain evidence="1 2">DSM 18899</strain>
    </source>
</reference>
<evidence type="ECO:0000313" key="2">
    <source>
        <dbReference type="Proteomes" id="UP000186513"/>
    </source>
</evidence>
<keyword evidence="2" id="KW-1185">Reference proteome</keyword>
<gene>
    <name evidence="1" type="ORF">SAMN02745887_00592</name>
</gene>
<name>A0A1K2H830_9NEIS</name>
<protein>
    <recommendedName>
        <fullName evidence="3">Lactate dehydrogenase</fullName>
    </recommendedName>
</protein>
<dbReference type="OrthoDB" id="5941093at2"/>
<accession>A0A1K2H830</accession>
<dbReference type="EMBL" id="FPKR01000002">
    <property type="protein sequence ID" value="SFZ72315.1"/>
    <property type="molecule type" value="Genomic_DNA"/>
</dbReference>
<dbReference type="Proteomes" id="UP000186513">
    <property type="component" value="Unassembled WGS sequence"/>
</dbReference>
<dbReference type="RefSeq" id="WP_139256021.1">
    <property type="nucleotide sequence ID" value="NZ_FPKR01000002.1"/>
</dbReference>
<organism evidence="1 2">
    <name type="scientific">Chitinimonas taiwanensis DSM 18899</name>
    <dbReference type="NCBI Taxonomy" id="1121279"/>
    <lineage>
        <taxon>Bacteria</taxon>
        <taxon>Pseudomonadati</taxon>
        <taxon>Pseudomonadota</taxon>
        <taxon>Betaproteobacteria</taxon>
        <taxon>Neisseriales</taxon>
        <taxon>Chitinibacteraceae</taxon>
        <taxon>Chitinimonas</taxon>
    </lineage>
</organism>
<evidence type="ECO:0000313" key="1">
    <source>
        <dbReference type="EMBL" id="SFZ72315.1"/>
    </source>
</evidence>
<dbReference type="AlphaFoldDB" id="A0A1K2H830"/>
<proteinExistence type="predicted"/>
<sequence>MSLINGLAGPARAPWLAQQNTAPQTVPAGASTNTPNASPASVVRLSAAALAAEAGQMPDGLPITVATVWERADGDAISTLMASKQQAFGRYGSVLQGLGAALLTAGSDYSQAAVWFNPGGASAALAPAARLAGLHTQASNQVSLNLGLRSGTQVSLFIGHQSDGLAVRFESSAALDEQERAALAGLAEGFEQALAAWTADTPTLDLAGLLAYDAKAFSSLSLRIDQDQPGSTDLSLQLDIDAKQRKLSVDGASGKLELRLDTAQQQILGSPAQREKALATYAQRFAQAGDAGRADKSLITLLQDAFTQLNRSAPTQTGGAAYERLLAAMPLADHDQAMLSGLADFQIDLVQASRRPNPRRPDEVNRFSYQASQQTEIEGRDNAKRTITQQRHHKLEASYHQPLAGSKLMLDDNPASQYYTFHRVEAESESRAQIRYADHLMVAASLQQQGSQRHEITEYQHGVRTQHTVTPNRYGWVKDLLATLKPLYEEKADSDIESAAREALLARVNAQVLAAPEPGFMV</sequence>
<evidence type="ECO:0008006" key="3">
    <source>
        <dbReference type="Google" id="ProtNLM"/>
    </source>
</evidence>